<reference evidence="3" key="1">
    <citation type="submission" date="2021-02" db="EMBL/GenBank/DDBJ databases">
        <authorList>
            <person name="Dougan E. K."/>
            <person name="Rhodes N."/>
            <person name="Thang M."/>
            <person name="Chan C."/>
        </authorList>
    </citation>
    <scope>NUCLEOTIDE SEQUENCE</scope>
</reference>
<feature type="coiled-coil region" evidence="1">
    <location>
        <begin position="58"/>
        <end position="92"/>
    </location>
</feature>
<proteinExistence type="predicted"/>
<evidence type="ECO:0000313" key="3">
    <source>
        <dbReference type="EMBL" id="CAE8610803.1"/>
    </source>
</evidence>
<feature type="compositionally biased region" description="Low complexity" evidence="2">
    <location>
        <begin position="296"/>
        <end position="317"/>
    </location>
</feature>
<evidence type="ECO:0000256" key="2">
    <source>
        <dbReference type="SAM" id="MobiDB-lite"/>
    </source>
</evidence>
<keyword evidence="4" id="KW-1185">Reference proteome</keyword>
<accession>A0A813F8H1</accession>
<feature type="region of interest" description="Disordered" evidence="2">
    <location>
        <begin position="205"/>
        <end position="262"/>
    </location>
</feature>
<dbReference type="AlphaFoldDB" id="A0A813F8H1"/>
<comment type="caution">
    <text evidence="3">The sequence shown here is derived from an EMBL/GenBank/DDBJ whole genome shotgun (WGS) entry which is preliminary data.</text>
</comment>
<name>A0A813F8H1_POLGL</name>
<feature type="compositionally biased region" description="Basic and acidic residues" evidence="2">
    <location>
        <begin position="219"/>
        <end position="234"/>
    </location>
</feature>
<dbReference type="EMBL" id="CAJNNV010024839">
    <property type="protein sequence ID" value="CAE8610803.1"/>
    <property type="molecule type" value="Genomic_DNA"/>
</dbReference>
<dbReference type="Proteomes" id="UP000654075">
    <property type="component" value="Unassembled WGS sequence"/>
</dbReference>
<gene>
    <name evidence="3" type="ORF">PGLA1383_LOCUS28614</name>
</gene>
<keyword evidence="1" id="KW-0175">Coiled coil</keyword>
<evidence type="ECO:0000313" key="4">
    <source>
        <dbReference type="Proteomes" id="UP000654075"/>
    </source>
</evidence>
<protein>
    <submittedName>
        <fullName evidence="3">Uncharacterized protein</fullName>
    </submittedName>
</protein>
<evidence type="ECO:0000256" key="1">
    <source>
        <dbReference type="SAM" id="Coils"/>
    </source>
</evidence>
<feature type="region of interest" description="Disordered" evidence="2">
    <location>
        <begin position="296"/>
        <end position="327"/>
    </location>
</feature>
<organism evidence="3 4">
    <name type="scientific">Polarella glacialis</name>
    <name type="common">Dinoflagellate</name>
    <dbReference type="NCBI Taxonomy" id="89957"/>
    <lineage>
        <taxon>Eukaryota</taxon>
        <taxon>Sar</taxon>
        <taxon>Alveolata</taxon>
        <taxon>Dinophyceae</taxon>
        <taxon>Suessiales</taxon>
        <taxon>Suessiaceae</taxon>
        <taxon>Polarella</taxon>
    </lineage>
</organism>
<sequence length="1182" mass="129178">MPSRQGPAAKALAPSAGGIFVPGAADADAVADAHATALVGRASAEEGNEGMQFLCAKYSSLMTQLRQEMDKRQKAEAEVRLLEKRLHEESSLWEQERGHWAAQHRQQREELAAVSGDVCAGGVRGYSCDRYSGALAVASTSSGNELWASSMNAEGADKAAGWQHGHERLLSLFQEHSELQGKYQDVQEQLAASREQMARLRRRTTELESQAQQSLQTRVEAEAQSRHAHDEMRQALRSASVARSRERAASQTAGRGERELRSREERLRAVRHEASWQQACVCTLYLNTLKLSCTGTQSSSEQESNGGSPPGSQQKPPWGERRHRRLKEVSPSELTALIEGSERLVMSQDGFAVAACNGHYVQGVFGPGEWLAPADVPEHLFHGSLERHRRSIMEEGLRGNRPVHLVDERFGKWKTTYNLKVVVRARAAAQKGIRFRVNDNGVYLAEQSLPPVWIAGVEHWPKRGPSRARGSIVQSVRESGDRCGTCSPRRRRSSEAAVEYLDAKASASSRASAPSLPLASPEEADVSRQVDSRALSDMLAKHYKMDLITEDFAFSEHLSEEDSSPVPHAQPSFLVSEADIEGMATVAAWRSDNGFQESKDFAFAFTSETEARDEGGEVMVTAWLATRAQEMSVVGAGAAAVLRRVAEPVVSSPSSLPSSRPKALPVSKAKLTAREATPAADDEKKRVVLGELFSFIRKTPTHPWVLEAASSGLTNAEFDEFLVRRMQALLRFELRSLRSGQMAFSRLAAFKPGASLFGNPMLVEAYLASLLRPTSTYNSLYWVQRHLNFELGMLSVLKPTGACSSGAVGAGTRQAVVAEPAMLFTLGKKAEAFKAAGDVRWMALVVAHVLSSGTMRQRHLQRSRLVKLTDTAAFFVCSKGKTKARDAFNWSCPCFSVDGVNMMAMWHQEVRRLSDAGTEVRCLAFNLESGQPLAFSAMIAAWRSSFSVLNPELITSYPFRRVSPTVANAIALPWELRLALGAWQESPGGPKAEVVSLMPVRYADNRDSIQCLVKLALRLGWQGLFETTSGSAVPCLWGNCLTQMRSWDLRALMDASAVSLDGTVAVFETHASEARKFVMAEDVPAGQVDADDSDSDLSPSRSCDEEETLGKIFFSMAGQPGAKVHLRLQAWSRWDSEATPLCKRRQKASQPLAAPIAVGEGLTEAAGVGPICADCARAHKSQ</sequence>
<feature type="compositionally biased region" description="Polar residues" evidence="2">
    <location>
        <begin position="207"/>
        <end position="217"/>
    </location>
</feature>
<dbReference type="SUPFAM" id="SSF56399">
    <property type="entry name" value="ADP-ribosylation"/>
    <property type="match status" value="1"/>
</dbReference>